<sequence>MSAYYNEWDKKSAAWLRVLIDRKLIAPGEVDERSITAVTADDLKGFRQCHFFAGIGGWSLALRLSGIPDDQPIWTGSPPCQPFSVAGHQKGKLDDRHLSPAFLALIEQCHPPVVFGEQVNAAISKGWLDDLFTELEKQGYGCASSVLPAASVGAPHQRYRLFFGAHQLANATSTRYLWGANATIQTRYNPQSEYYRELSSRFSGYPLPDLQPASELVGLVDTDHQRLQRQWPDGYPQGWQEPDVRQAGLRDRTRFTDAAYSNFSYWSDADWLGCRDGKFRPIEPGAFPLADGIPARVGRLRGYGNAIVPPLASEFINAFFEAILDSFDC</sequence>
<dbReference type="EC" id="2.1.1.37" evidence="1"/>
<dbReference type="EMBL" id="VWXC01000001">
    <property type="protein sequence ID" value="NIG17324.1"/>
    <property type="molecule type" value="Genomic_DNA"/>
</dbReference>
<gene>
    <name evidence="7" type="ORF">F3J37_01355</name>
</gene>
<evidence type="ECO:0000256" key="3">
    <source>
        <dbReference type="ARBA" id="ARBA00022679"/>
    </source>
</evidence>
<dbReference type="InterPro" id="IPR029063">
    <property type="entry name" value="SAM-dependent_MTases_sf"/>
</dbReference>
<keyword evidence="3" id="KW-0808">Transferase</keyword>
<evidence type="ECO:0000256" key="2">
    <source>
        <dbReference type="ARBA" id="ARBA00022603"/>
    </source>
</evidence>
<name>A0ABX0RNL5_9GAMM</name>
<keyword evidence="8" id="KW-1185">Reference proteome</keyword>
<dbReference type="SUPFAM" id="SSF53335">
    <property type="entry name" value="S-adenosyl-L-methionine-dependent methyltransferases"/>
    <property type="match status" value="1"/>
</dbReference>
<dbReference type="RefSeq" id="WP_205298838.1">
    <property type="nucleotide sequence ID" value="NZ_VWXC01000001.1"/>
</dbReference>
<comment type="caution">
    <text evidence="7">The sequence shown here is derived from an EMBL/GenBank/DDBJ whole genome shotgun (WGS) entry which is preliminary data.</text>
</comment>
<dbReference type="Proteomes" id="UP001515780">
    <property type="component" value="Unassembled WGS sequence"/>
</dbReference>
<accession>A0ABX0RNL5</accession>
<evidence type="ECO:0000313" key="7">
    <source>
        <dbReference type="EMBL" id="NIG17324.1"/>
    </source>
</evidence>
<dbReference type="GO" id="GO:0032259">
    <property type="term" value="P:methylation"/>
    <property type="evidence" value="ECO:0007669"/>
    <property type="project" value="UniProtKB-KW"/>
</dbReference>
<evidence type="ECO:0000256" key="5">
    <source>
        <dbReference type="ARBA" id="ARBA00022747"/>
    </source>
</evidence>
<keyword evidence="4" id="KW-0949">S-adenosyl-L-methionine</keyword>
<dbReference type="InterPro" id="IPR050750">
    <property type="entry name" value="C5-MTase"/>
</dbReference>
<dbReference type="GO" id="GO:0008168">
    <property type="term" value="F:methyltransferase activity"/>
    <property type="evidence" value="ECO:0007669"/>
    <property type="project" value="UniProtKB-KW"/>
</dbReference>
<evidence type="ECO:0000256" key="4">
    <source>
        <dbReference type="ARBA" id="ARBA00022691"/>
    </source>
</evidence>
<evidence type="ECO:0000256" key="6">
    <source>
        <dbReference type="ARBA" id="ARBA00047422"/>
    </source>
</evidence>
<comment type="catalytic activity">
    <reaction evidence="6">
        <text>a 2'-deoxycytidine in DNA + S-adenosyl-L-methionine = a 5-methyl-2'-deoxycytidine in DNA + S-adenosyl-L-homocysteine + H(+)</text>
        <dbReference type="Rhea" id="RHEA:13681"/>
        <dbReference type="Rhea" id="RHEA-COMP:11369"/>
        <dbReference type="Rhea" id="RHEA-COMP:11370"/>
        <dbReference type="ChEBI" id="CHEBI:15378"/>
        <dbReference type="ChEBI" id="CHEBI:57856"/>
        <dbReference type="ChEBI" id="CHEBI:59789"/>
        <dbReference type="ChEBI" id="CHEBI:85452"/>
        <dbReference type="ChEBI" id="CHEBI:85454"/>
        <dbReference type="EC" id="2.1.1.37"/>
    </reaction>
</comment>
<dbReference type="InterPro" id="IPR001525">
    <property type="entry name" value="C5_MeTfrase"/>
</dbReference>
<keyword evidence="5" id="KW-0680">Restriction system</keyword>
<reference evidence="7 8" key="1">
    <citation type="journal article" date="2019" name="bioRxiv">
        <title>Bacteria contribute to plant secondary compound degradation in a generalist herbivore system.</title>
        <authorList>
            <person name="Francoeur C.B."/>
            <person name="Khadempour L."/>
            <person name="Moreira-Soto R.D."/>
            <person name="Gotting K."/>
            <person name="Book A.J."/>
            <person name="Pinto-Tomas A.A."/>
            <person name="Keefover-Ring K."/>
            <person name="Currie C.R."/>
        </authorList>
    </citation>
    <scope>NUCLEOTIDE SEQUENCE [LARGE SCALE GENOMIC DNA]</scope>
    <source>
        <strain evidence="7">Al-1710</strain>
    </source>
</reference>
<dbReference type="PANTHER" id="PTHR46098:SF1">
    <property type="entry name" value="TRNA (CYTOSINE(38)-C(5))-METHYLTRANSFERASE"/>
    <property type="match status" value="1"/>
</dbReference>
<organism evidence="7 8">
    <name type="scientific">Candidatus Pantoea communis</name>
    <dbReference type="NCBI Taxonomy" id="2608354"/>
    <lineage>
        <taxon>Bacteria</taxon>
        <taxon>Pseudomonadati</taxon>
        <taxon>Pseudomonadota</taxon>
        <taxon>Gammaproteobacteria</taxon>
        <taxon>Enterobacterales</taxon>
        <taxon>Erwiniaceae</taxon>
        <taxon>Pantoea</taxon>
    </lineage>
</organism>
<dbReference type="Pfam" id="PF00145">
    <property type="entry name" value="DNA_methylase"/>
    <property type="match status" value="1"/>
</dbReference>
<dbReference type="Gene3D" id="3.40.50.150">
    <property type="entry name" value="Vaccinia Virus protein VP39"/>
    <property type="match status" value="1"/>
</dbReference>
<proteinExistence type="predicted"/>
<protein>
    <recommendedName>
        <fullName evidence="1">DNA (cytosine-5-)-methyltransferase</fullName>
        <ecNumber evidence="1">2.1.1.37</ecNumber>
    </recommendedName>
</protein>
<dbReference type="PANTHER" id="PTHR46098">
    <property type="entry name" value="TRNA (CYTOSINE(38)-C(5))-METHYLTRANSFERASE"/>
    <property type="match status" value="1"/>
</dbReference>
<evidence type="ECO:0000256" key="1">
    <source>
        <dbReference type="ARBA" id="ARBA00011975"/>
    </source>
</evidence>
<keyword evidence="2 7" id="KW-0489">Methyltransferase</keyword>
<evidence type="ECO:0000313" key="8">
    <source>
        <dbReference type="Proteomes" id="UP001515780"/>
    </source>
</evidence>